<protein>
    <submittedName>
        <fullName evidence="1">Uncharacterized protein</fullName>
    </submittedName>
</protein>
<dbReference type="AlphaFoldDB" id="F0F946"/>
<comment type="caution">
    <text evidence="1">The sequence shown here is derived from an EMBL/GenBank/DDBJ whole genome shotgun (WGS) entry which is preliminary data.</text>
</comment>
<organism evidence="1 2">
    <name type="scientific">Prevotella multiformis DSM 16608</name>
    <dbReference type="NCBI Taxonomy" id="888743"/>
    <lineage>
        <taxon>Bacteria</taxon>
        <taxon>Pseudomonadati</taxon>
        <taxon>Bacteroidota</taxon>
        <taxon>Bacteroidia</taxon>
        <taxon>Bacteroidales</taxon>
        <taxon>Prevotellaceae</taxon>
        <taxon>Prevotella</taxon>
    </lineage>
</organism>
<reference evidence="1 2" key="1">
    <citation type="submission" date="2011-01" db="EMBL/GenBank/DDBJ databases">
        <authorList>
            <person name="Muzny D."/>
            <person name="Qin X."/>
            <person name="Deng J."/>
            <person name="Jiang H."/>
            <person name="Liu Y."/>
            <person name="Qu J."/>
            <person name="Song X.-Z."/>
            <person name="Zhang L."/>
            <person name="Thornton R."/>
            <person name="Coyle M."/>
            <person name="Francisco L."/>
            <person name="Jackson L."/>
            <person name="Javaid M."/>
            <person name="Korchina V."/>
            <person name="Kovar C."/>
            <person name="Mata R."/>
            <person name="Mathew T."/>
            <person name="Ngo R."/>
            <person name="Nguyen L."/>
            <person name="Nguyen N."/>
            <person name="Okwuonu G."/>
            <person name="Ongeri F."/>
            <person name="Pham C."/>
            <person name="Simmons D."/>
            <person name="Wilczek-Boney K."/>
            <person name="Hale W."/>
            <person name="Jakkamsetti A."/>
            <person name="Pham P."/>
            <person name="Ruth R."/>
            <person name="San Lucas F."/>
            <person name="Warren J."/>
            <person name="Zhang J."/>
            <person name="Zhao Z."/>
            <person name="Zhou C."/>
            <person name="Zhu D."/>
            <person name="Lee S."/>
            <person name="Bess C."/>
            <person name="Blankenburg K."/>
            <person name="Forbes L."/>
            <person name="Fu Q."/>
            <person name="Gubbala S."/>
            <person name="Hirani K."/>
            <person name="Jayaseelan J.C."/>
            <person name="Lara F."/>
            <person name="Munidasa M."/>
            <person name="Palculict T."/>
            <person name="Patil S."/>
            <person name="Pu L.-L."/>
            <person name="Saada N."/>
            <person name="Tang L."/>
            <person name="Weissenberger G."/>
            <person name="Zhu Y."/>
            <person name="Hemphill L."/>
            <person name="Shang Y."/>
            <person name="Youmans B."/>
            <person name="Ayvaz T."/>
            <person name="Ross M."/>
            <person name="Santibanez J."/>
            <person name="Aqrawi P."/>
            <person name="Gross S."/>
            <person name="Joshi V."/>
            <person name="Fowler G."/>
            <person name="Nazareth L."/>
            <person name="Reid J."/>
            <person name="Worley K."/>
            <person name="Petrosino J."/>
            <person name="Highlander S."/>
            <person name="Gibbs R."/>
        </authorList>
    </citation>
    <scope>NUCLEOTIDE SEQUENCE [LARGE SCALE GENOMIC DNA]</scope>
    <source>
        <strain evidence="1 2">DSM 16608</strain>
    </source>
</reference>
<dbReference type="Proteomes" id="UP000005697">
    <property type="component" value="Unassembled WGS sequence"/>
</dbReference>
<dbReference type="HOGENOM" id="CLU_085050_0_0_10"/>
<proteinExistence type="predicted"/>
<dbReference type="STRING" id="888743.HMPREF9141_2113"/>
<sequence length="229" mass="27643">MVQNSYRSINLSTFNKWQTFNEFKMRGMGKALLSPFVYVKRTKDSIVVINSEQKEDIRTYYKVGNKWYNYLVLEPWKKQVISTKSSTEEPARDYYRICGNDTILELKCNYIRDIVLYEFYIKTRQTCVMIVPVYGIDFCDHNKDIYNQMLHFLYFYRNNRSLFLSQHGKSIYDRRKIYTYKLYSYKNKLLYKCLEKENTLYFSHTSLGLFGIQPGLEKYDRSRSVLEGY</sequence>
<evidence type="ECO:0000313" key="2">
    <source>
        <dbReference type="Proteomes" id="UP000005697"/>
    </source>
</evidence>
<evidence type="ECO:0000313" key="1">
    <source>
        <dbReference type="EMBL" id="EGC19345.1"/>
    </source>
</evidence>
<name>F0F946_9BACT</name>
<keyword evidence="2" id="KW-1185">Reference proteome</keyword>
<dbReference type="EMBL" id="AEWX01000028">
    <property type="protein sequence ID" value="EGC19345.1"/>
    <property type="molecule type" value="Genomic_DNA"/>
</dbReference>
<gene>
    <name evidence="1" type="ORF">HMPREF9141_2113</name>
</gene>
<accession>F0F946</accession>